<evidence type="ECO:0000256" key="2">
    <source>
        <dbReference type="ARBA" id="ARBA00022741"/>
    </source>
</evidence>
<dbReference type="EMBL" id="JAUESC010000385">
    <property type="protein sequence ID" value="KAK0579578.1"/>
    <property type="molecule type" value="Genomic_DNA"/>
</dbReference>
<sequence length="891" mass="103309">MVDAVVSFVVERLGDFLIKEAVFLCGVKKEVKRLKEELGSMQHLLKDAEEKQYGDPVIHKWVSDIKELAYDIEDMLYAFRLKVRKPKWGCFPCVCSSLFDIGKQIEDFRKRINDLSPSSQSFRLQDLGNRAGEGSSKTLGKLRELRRSVSFAVEENVVGVDDDAHKLLAKLLDDDPRRFVVSIYGMGGLGKTTIARKLYHHIDVQRKFKNIRAWVAVSQEYTARDLLKRIFKSFGFEVEKNEDQEKFSTSDLEKMDEDDLRRCLHKSLQRYSYLLVIDDVWDKEVWGILKAAFPDNKNGSRVIMTTRNEEVATSSDERSHSHRLRHLREEESWQLFCQKTSQIFNGDEELNKLGTEMVKKCNGLPLAIVVLGGLLSNKKPQEWHGVRDHLWRHLKAGSIEINSLLALSFDSLPHQLKPCFLYLSLFPEDSEIVIEKLIYLWVAEGFISEGEDCIMEEVAKDYINELINRSLIQEERRYWGRTSTCRVHDLLRDLAIDMAKKFNFLYIYDGIKDSNISSVIPPCPRQAIYCATERFLSLQSNSHSRSLFLFGFGDIEFATRGQWLVNMCRTFSYLRVLDLGVRTSGYEHHKIFDNTSGYEHHKIFDKEIAKLIHLKYLGWYKRLIDSSLIYNLQRLQTLVIYDTVRKARLPTEISRLQELRHLIGGFIGDWRLWIDNLTKLQTLRHVGLSIWAQIKTEKLVNLRELWVVGSFSKQEVFCFDSIANLKSLRILVVGQKWDKISFSSLQPLSGCPHLMDLRLNGKLEKLSEDIHQVLPNLECLCLAFSYLEDDPMPLLEKLPKLTVLYLDGGFYEGKKMMSSANGFQWLEILLLEVADETVEWQVEDGAFPRLKGLRIIDQSGKSNLNYPERLRSLPSPDLDEFGDYPYFSTRR</sequence>
<dbReference type="InterPro" id="IPR058922">
    <property type="entry name" value="WHD_DRP"/>
</dbReference>
<feature type="domain" description="Disease resistance N-terminal" evidence="5">
    <location>
        <begin position="5"/>
        <end position="87"/>
    </location>
</feature>
<dbReference type="GO" id="GO:0098542">
    <property type="term" value="P:defense response to other organism"/>
    <property type="evidence" value="ECO:0007669"/>
    <property type="project" value="TreeGrafter"/>
</dbReference>
<dbReference type="SUPFAM" id="SSF52540">
    <property type="entry name" value="P-loop containing nucleoside triphosphate hydrolases"/>
    <property type="match status" value="1"/>
</dbReference>
<dbReference type="InterPro" id="IPR044974">
    <property type="entry name" value="Disease_R_plants"/>
</dbReference>
<dbReference type="AlphaFoldDB" id="A0AA39RRL6"/>
<dbReference type="FunFam" id="1.10.10.10:FF:000322">
    <property type="entry name" value="Probable disease resistance protein At1g63360"/>
    <property type="match status" value="1"/>
</dbReference>
<dbReference type="Gene3D" id="1.10.10.10">
    <property type="entry name" value="Winged helix-like DNA-binding domain superfamily/Winged helix DNA-binding domain"/>
    <property type="match status" value="1"/>
</dbReference>
<reference evidence="8" key="1">
    <citation type="journal article" date="2022" name="Plant J.">
        <title>Strategies of tolerance reflected in two North American maple genomes.</title>
        <authorList>
            <person name="McEvoy S.L."/>
            <person name="Sezen U.U."/>
            <person name="Trouern-Trend A."/>
            <person name="McMahon S.M."/>
            <person name="Schaberg P.G."/>
            <person name="Yang J."/>
            <person name="Wegrzyn J.L."/>
            <person name="Swenson N.G."/>
        </authorList>
    </citation>
    <scope>NUCLEOTIDE SEQUENCE</scope>
    <source>
        <strain evidence="8">NS2018</strain>
    </source>
</reference>
<dbReference type="Pfam" id="PF23559">
    <property type="entry name" value="WHD_DRP"/>
    <property type="match status" value="1"/>
</dbReference>
<dbReference type="PANTHER" id="PTHR23155">
    <property type="entry name" value="DISEASE RESISTANCE PROTEIN RP"/>
    <property type="match status" value="1"/>
</dbReference>
<dbReference type="InterPro" id="IPR002182">
    <property type="entry name" value="NB-ARC"/>
</dbReference>
<dbReference type="InterPro" id="IPR055414">
    <property type="entry name" value="LRR_R13L4/SHOC2-like"/>
</dbReference>
<dbReference type="Gene3D" id="1.10.8.430">
    <property type="entry name" value="Helical domain of apoptotic protease-activating factors"/>
    <property type="match status" value="1"/>
</dbReference>
<feature type="domain" description="Disease resistance protein winged helix" evidence="6">
    <location>
        <begin position="425"/>
        <end position="495"/>
    </location>
</feature>
<keyword evidence="3" id="KW-0611">Plant defense</keyword>
<evidence type="ECO:0000313" key="9">
    <source>
        <dbReference type="Proteomes" id="UP001168877"/>
    </source>
</evidence>
<dbReference type="Pfam" id="PF23598">
    <property type="entry name" value="LRR_14"/>
    <property type="match status" value="1"/>
</dbReference>
<feature type="domain" description="Disease resistance R13L4/SHOC-2-like LRR" evidence="7">
    <location>
        <begin position="568"/>
        <end position="856"/>
    </location>
</feature>
<feature type="domain" description="NB-ARC" evidence="4">
    <location>
        <begin position="162"/>
        <end position="340"/>
    </location>
</feature>
<dbReference type="InterPro" id="IPR042197">
    <property type="entry name" value="Apaf_helical"/>
</dbReference>
<reference evidence="8" key="2">
    <citation type="submission" date="2023-06" db="EMBL/GenBank/DDBJ databases">
        <authorList>
            <person name="Swenson N.G."/>
            <person name="Wegrzyn J.L."/>
            <person name="Mcevoy S.L."/>
        </authorList>
    </citation>
    <scope>NUCLEOTIDE SEQUENCE</scope>
    <source>
        <strain evidence="8">NS2018</strain>
        <tissue evidence="8">Leaf</tissue>
    </source>
</reference>
<dbReference type="InterPro" id="IPR036388">
    <property type="entry name" value="WH-like_DNA-bd_sf"/>
</dbReference>
<dbReference type="FunFam" id="1.10.8.430:FF:000003">
    <property type="entry name" value="Probable disease resistance protein At5g66910"/>
    <property type="match status" value="1"/>
</dbReference>
<evidence type="ECO:0000256" key="3">
    <source>
        <dbReference type="ARBA" id="ARBA00022821"/>
    </source>
</evidence>
<dbReference type="PRINTS" id="PR00364">
    <property type="entry name" value="DISEASERSIST"/>
</dbReference>
<dbReference type="Proteomes" id="UP001168877">
    <property type="component" value="Unassembled WGS sequence"/>
</dbReference>
<evidence type="ECO:0000259" key="4">
    <source>
        <dbReference type="Pfam" id="PF00931"/>
    </source>
</evidence>
<evidence type="ECO:0000259" key="5">
    <source>
        <dbReference type="Pfam" id="PF18052"/>
    </source>
</evidence>
<keyword evidence="2" id="KW-0547">Nucleotide-binding</keyword>
<dbReference type="CDD" id="cd14798">
    <property type="entry name" value="RX-CC_like"/>
    <property type="match status" value="1"/>
</dbReference>
<dbReference type="Pfam" id="PF18052">
    <property type="entry name" value="Rx_N"/>
    <property type="match status" value="1"/>
</dbReference>
<dbReference type="InterPro" id="IPR032675">
    <property type="entry name" value="LRR_dom_sf"/>
</dbReference>
<evidence type="ECO:0000259" key="6">
    <source>
        <dbReference type="Pfam" id="PF23559"/>
    </source>
</evidence>
<organism evidence="8 9">
    <name type="scientific">Acer saccharum</name>
    <name type="common">Sugar maple</name>
    <dbReference type="NCBI Taxonomy" id="4024"/>
    <lineage>
        <taxon>Eukaryota</taxon>
        <taxon>Viridiplantae</taxon>
        <taxon>Streptophyta</taxon>
        <taxon>Embryophyta</taxon>
        <taxon>Tracheophyta</taxon>
        <taxon>Spermatophyta</taxon>
        <taxon>Magnoliopsida</taxon>
        <taxon>eudicotyledons</taxon>
        <taxon>Gunneridae</taxon>
        <taxon>Pentapetalae</taxon>
        <taxon>rosids</taxon>
        <taxon>malvids</taxon>
        <taxon>Sapindales</taxon>
        <taxon>Sapindaceae</taxon>
        <taxon>Hippocastanoideae</taxon>
        <taxon>Acereae</taxon>
        <taxon>Acer</taxon>
    </lineage>
</organism>
<dbReference type="PANTHER" id="PTHR23155:SF1185">
    <property type="entry name" value="DISEASE RESISTANCE RPP8-LIKE PROTEIN 3-RELATED"/>
    <property type="match status" value="1"/>
</dbReference>
<name>A0AA39RRL6_ACESA</name>
<dbReference type="InterPro" id="IPR038005">
    <property type="entry name" value="RX-like_CC"/>
</dbReference>
<dbReference type="Pfam" id="PF00931">
    <property type="entry name" value="NB-ARC"/>
    <property type="match status" value="1"/>
</dbReference>
<keyword evidence="9" id="KW-1185">Reference proteome</keyword>
<gene>
    <name evidence="8" type="ORF">LWI29_028203</name>
</gene>
<dbReference type="InterPro" id="IPR041118">
    <property type="entry name" value="Rx_N"/>
</dbReference>
<accession>A0AA39RRL6</accession>
<proteinExistence type="predicted"/>
<dbReference type="FunFam" id="3.40.50.300:FF:001091">
    <property type="entry name" value="Probable disease resistance protein At1g61300"/>
    <property type="match status" value="1"/>
</dbReference>
<comment type="caution">
    <text evidence="8">The sequence shown here is derived from an EMBL/GenBank/DDBJ whole genome shotgun (WGS) entry which is preliminary data.</text>
</comment>
<keyword evidence="1" id="KW-0677">Repeat</keyword>
<dbReference type="Gene3D" id="3.80.10.10">
    <property type="entry name" value="Ribonuclease Inhibitor"/>
    <property type="match status" value="1"/>
</dbReference>
<evidence type="ECO:0000259" key="7">
    <source>
        <dbReference type="Pfam" id="PF23598"/>
    </source>
</evidence>
<evidence type="ECO:0000256" key="1">
    <source>
        <dbReference type="ARBA" id="ARBA00022737"/>
    </source>
</evidence>
<evidence type="ECO:0000313" key="8">
    <source>
        <dbReference type="EMBL" id="KAK0579578.1"/>
    </source>
</evidence>
<dbReference type="InterPro" id="IPR027417">
    <property type="entry name" value="P-loop_NTPase"/>
</dbReference>
<protein>
    <submittedName>
        <fullName evidence="8">Uncharacterized protein</fullName>
    </submittedName>
</protein>
<dbReference type="Gene3D" id="1.20.5.4130">
    <property type="match status" value="1"/>
</dbReference>
<dbReference type="Gene3D" id="3.40.50.300">
    <property type="entry name" value="P-loop containing nucleotide triphosphate hydrolases"/>
    <property type="match status" value="1"/>
</dbReference>
<dbReference type="GO" id="GO:0043531">
    <property type="term" value="F:ADP binding"/>
    <property type="evidence" value="ECO:0007669"/>
    <property type="project" value="InterPro"/>
</dbReference>
<dbReference type="SUPFAM" id="SSF52058">
    <property type="entry name" value="L domain-like"/>
    <property type="match status" value="1"/>
</dbReference>